<organism evidence="2 3">
    <name type="scientific">Actinacidiphila bryophytorum</name>
    <dbReference type="NCBI Taxonomy" id="1436133"/>
    <lineage>
        <taxon>Bacteria</taxon>
        <taxon>Bacillati</taxon>
        <taxon>Actinomycetota</taxon>
        <taxon>Actinomycetes</taxon>
        <taxon>Kitasatosporales</taxon>
        <taxon>Streptomycetaceae</taxon>
        <taxon>Actinacidiphila</taxon>
    </lineage>
</organism>
<keyword evidence="3" id="KW-1185">Reference proteome</keyword>
<name>A0A9W4H4W9_9ACTN</name>
<gene>
    <name evidence="2" type="ORF">SBRY_50759</name>
</gene>
<feature type="region of interest" description="Disordered" evidence="1">
    <location>
        <begin position="1"/>
        <end position="81"/>
    </location>
</feature>
<comment type="caution">
    <text evidence="2">The sequence shown here is derived from an EMBL/GenBank/DDBJ whole genome shotgun (WGS) entry which is preliminary data.</text>
</comment>
<proteinExistence type="predicted"/>
<protein>
    <submittedName>
        <fullName evidence="2">Uncharacterized protein</fullName>
    </submittedName>
</protein>
<reference evidence="2" key="1">
    <citation type="submission" date="2021-06" db="EMBL/GenBank/DDBJ databases">
        <authorList>
            <person name="Arsene-Ploetze F."/>
        </authorList>
    </citation>
    <scope>NUCLEOTIDE SEQUENCE</scope>
    <source>
        <strain evidence="2">SBRY1</strain>
    </source>
</reference>
<accession>A0A9W4H4W9</accession>
<dbReference type="Proteomes" id="UP001153328">
    <property type="component" value="Unassembled WGS sequence"/>
</dbReference>
<dbReference type="EMBL" id="CAJVAX010000019">
    <property type="protein sequence ID" value="CAG7651991.1"/>
    <property type="molecule type" value="Genomic_DNA"/>
</dbReference>
<feature type="compositionally biased region" description="Basic residues" evidence="1">
    <location>
        <begin position="1"/>
        <end position="12"/>
    </location>
</feature>
<dbReference type="AlphaFoldDB" id="A0A9W4H4W9"/>
<sequence length="81" mass="9245">MHHPDRRRRGHHLRDGLARQGRQHGPARPDHDGRGRDRHGRLRQHLQAPPDPPDRGRRRAAGGRGALLHRPAAVSPPYRSH</sequence>
<evidence type="ECO:0000313" key="2">
    <source>
        <dbReference type="EMBL" id="CAG7651991.1"/>
    </source>
</evidence>
<evidence type="ECO:0000313" key="3">
    <source>
        <dbReference type="Proteomes" id="UP001153328"/>
    </source>
</evidence>
<evidence type="ECO:0000256" key="1">
    <source>
        <dbReference type="SAM" id="MobiDB-lite"/>
    </source>
</evidence>